<accession>A0AAV9D9F4</accession>
<feature type="compositionally biased region" description="Basic residues" evidence="1">
    <location>
        <begin position="15"/>
        <end position="27"/>
    </location>
</feature>
<dbReference type="EMBL" id="JAUJYO010000015">
    <property type="protein sequence ID" value="KAK1297527.1"/>
    <property type="molecule type" value="Genomic_DNA"/>
</dbReference>
<keyword evidence="4" id="KW-1185">Reference proteome</keyword>
<organism evidence="3 4">
    <name type="scientific">Acorus calamus</name>
    <name type="common">Sweet flag</name>
    <dbReference type="NCBI Taxonomy" id="4465"/>
    <lineage>
        <taxon>Eukaryota</taxon>
        <taxon>Viridiplantae</taxon>
        <taxon>Streptophyta</taxon>
        <taxon>Embryophyta</taxon>
        <taxon>Tracheophyta</taxon>
        <taxon>Spermatophyta</taxon>
        <taxon>Magnoliopsida</taxon>
        <taxon>Liliopsida</taxon>
        <taxon>Acoraceae</taxon>
        <taxon>Acorus</taxon>
    </lineage>
</organism>
<evidence type="ECO:0000313" key="4">
    <source>
        <dbReference type="Proteomes" id="UP001180020"/>
    </source>
</evidence>
<reference evidence="3" key="2">
    <citation type="submission" date="2023-06" db="EMBL/GenBank/DDBJ databases">
        <authorList>
            <person name="Ma L."/>
            <person name="Liu K.-W."/>
            <person name="Li Z."/>
            <person name="Hsiao Y.-Y."/>
            <person name="Qi Y."/>
            <person name="Fu T."/>
            <person name="Tang G."/>
            <person name="Zhang D."/>
            <person name="Sun W.-H."/>
            <person name="Liu D.-K."/>
            <person name="Li Y."/>
            <person name="Chen G.-Z."/>
            <person name="Liu X.-D."/>
            <person name="Liao X.-Y."/>
            <person name="Jiang Y.-T."/>
            <person name="Yu X."/>
            <person name="Hao Y."/>
            <person name="Huang J."/>
            <person name="Zhao X.-W."/>
            <person name="Ke S."/>
            <person name="Chen Y.-Y."/>
            <person name="Wu W.-L."/>
            <person name="Hsu J.-L."/>
            <person name="Lin Y.-F."/>
            <person name="Huang M.-D."/>
            <person name="Li C.-Y."/>
            <person name="Huang L."/>
            <person name="Wang Z.-W."/>
            <person name="Zhao X."/>
            <person name="Zhong W.-Y."/>
            <person name="Peng D.-H."/>
            <person name="Ahmad S."/>
            <person name="Lan S."/>
            <person name="Zhang J.-S."/>
            <person name="Tsai W.-C."/>
            <person name="Van De Peer Y."/>
            <person name="Liu Z.-J."/>
        </authorList>
    </citation>
    <scope>NUCLEOTIDE SEQUENCE</scope>
    <source>
        <strain evidence="3">CP</strain>
        <tissue evidence="3">Leaves</tissue>
    </source>
</reference>
<evidence type="ECO:0008006" key="5">
    <source>
        <dbReference type="Google" id="ProtNLM"/>
    </source>
</evidence>
<comment type="caution">
    <text evidence="3">The sequence shown here is derived from an EMBL/GenBank/DDBJ whole genome shotgun (WGS) entry which is preliminary data.</text>
</comment>
<evidence type="ECO:0000256" key="2">
    <source>
        <dbReference type="SAM" id="Phobius"/>
    </source>
</evidence>
<evidence type="ECO:0000256" key="1">
    <source>
        <dbReference type="SAM" id="MobiDB-lite"/>
    </source>
</evidence>
<feature type="transmembrane region" description="Helical" evidence="2">
    <location>
        <begin position="48"/>
        <end position="70"/>
    </location>
</feature>
<proteinExistence type="predicted"/>
<feature type="transmembrane region" description="Helical" evidence="2">
    <location>
        <begin position="136"/>
        <end position="155"/>
    </location>
</feature>
<keyword evidence="2" id="KW-0812">Transmembrane</keyword>
<protein>
    <recommendedName>
        <fullName evidence="5">MENTAL domain-containing protein</fullName>
    </recommendedName>
</protein>
<dbReference type="PANTHER" id="PTHR34953:SF1">
    <property type="entry name" value="ALPHA_BETA HYDROLASE RELATED PROTEIN"/>
    <property type="match status" value="1"/>
</dbReference>
<reference evidence="3" key="1">
    <citation type="journal article" date="2023" name="Nat. Commun.">
        <title>Diploid and tetraploid genomes of Acorus and the evolution of monocots.</title>
        <authorList>
            <person name="Ma L."/>
            <person name="Liu K.W."/>
            <person name="Li Z."/>
            <person name="Hsiao Y.Y."/>
            <person name="Qi Y."/>
            <person name="Fu T."/>
            <person name="Tang G.D."/>
            <person name="Zhang D."/>
            <person name="Sun W.H."/>
            <person name="Liu D.K."/>
            <person name="Li Y."/>
            <person name="Chen G.Z."/>
            <person name="Liu X.D."/>
            <person name="Liao X.Y."/>
            <person name="Jiang Y.T."/>
            <person name="Yu X."/>
            <person name="Hao Y."/>
            <person name="Huang J."/>
            <person name="Zhao X.W."/>
            <person name="Ke S."/>
            <person name="Chen Y.Y."/>
            <person name="Wu W.L."/>
            <person name="Hsu J.L."/>
            <person name="Lin Y.F."/>
            <person name="Huang M.D."/>
            <person name="Li C.Y."/>
            <person name="Huang L."/>
            <person name="Wang Z.W."/>
            <person name="Zhao X."/>
            <person name="Zhong W.Y."/>
            <person name="Peng D.H."/>
            <person name="Ahmad S."/>
            <person name="Lan S."/>
            <person name="Zhang J.S."/>
            <person name="Tsai W.C."/>
            <person name="Van de Peer Y."/>
            <person name="Liu Z.J."/>
        </authorList>
    </citation>
    <scope>NUCLEOTIDE SEQUENCE</scope>
    <source>
        <strain evidence="3">CP</strain>
    </source>
</reference>
<feature type="region of interest" description="Disordered" evidence="1">
    <location>
        <begin position="10"/>
        <end position="34"/>
    </location>
</feature>
<name>A0AAV9D9F4_ACOCL</name>
<dbReference type="AlphaFoldDB" id="A0AAV9D9F4"/>
<dbReference type="Proteomes" id="UP001180020">
    <property type="component" value="Unassembled WGS sequence"/>
</dbReference>
<keyword evidence="2" id="KW-0472">Membrane</keyword>
<sequence>MLMKPIKILPTSDKKNHHHHHHHHHMERKMGSPKEKTHNKFWRAAKTLFFLTTMIASLLFFSAPLLIVIIDALLPSALLSALISPFSPQSIATHLKNYDFRASLIDLPLLSLTRSIIIICVYCICDQPGLSRGPYLVITTLCSLFSMVFVAVKAFTFSPIVMGIEQGRFAVREAWAMEALFMSSLALAVAHFVVAYRTICRERRKMLVFRIDLEAVDLVDGNFHNLILTNGGLQYHE</sequence>
<feature type="transmembrane region" description="Helical" evidence="2">
    <location>
        <begin position="175"/>
        <end position="196"/>
    </location>
</feature>
<keyword evidence="2" id="KW-1133">Transmembrane helix</keyword>
<dbReference type="PANTHER" id="PTHR34953">
    <property type="entry name" value="ALPHA/BETA HYDROLASE RELATED PROTEIN"/>
    <property type="match status" value="1"/>
</dbReference>
<gene>
    <name evidence="3" type="ORF">QJS10_CPB15g00728</name>
</gene>
<evidence type="ECO:0000313" key="3">
    <source>
        <dbReference type="EMBL" id="KAK1297527.1"/>
    </source>
</evidence>
<feature type="transmembrane region" description="Helical" evidence="2">
    <location>
        <begin position="104"/>
        <end position="124"/>
    </location>
</feature>